<keyword evidence="2" id="KW-0521">NADP</keyword>
<evidence type="ECO:0000256" key="4">
    <source>
        <dbReference type="RuleBase" id="RU000363"/>
    </source>
</evidence>
<dbReference type="InterPro" id="IPR020904">
    <property type="entry name" value="Sc_DH/Rdtase_CS"/>
</dbReference>
<dbReference type="Pfam" id="PF00106">
    <property type="entry name" value="adh_short"/>
    <property type="match status" value="1"/>
</dbReference>
<dbReference type="OrthoDB" id="2520431at2759"/>
<dbReference type="Proteomes" id="UP000193467">
    <property type="component" value="Unassembled WGS sequence"/>
</dbReference>
<dbReference type="InterPro" id="IPR051911">
    <property type="entry name" value="SDR_oxidoreductase"/>
</dbReference>
<evidence type="ECO:0000256" key="3">
    <source>
        <dbReference type="ARBA" id="ARBA00023002"/>
    </source>
</evidence>
<dbReference type="InterPro" id="IPR036291">
    <property type="entry name" value="NAD(P)-bd_dom_sf"/>
</dbReference>
<sequence length="288" mass="30779">MAPRVILITGSSTGFGRALVDAALARGDIAIATLRKPSVLDDLKLQYGPERLLVLPLDVTENDDIGNAFKQARLVYGRVDAVISNAGFSVFAEAEAVPEEVTRSMFETNVFGSIALARRSVAFFRDENPTPGGHFIVISSVAGVMPNAAMGVYAATKAAIEAYASSLAQEVASWSIKVTTVTPSLFKTPGIAHAPKLPVHPAYVEKALPSNFIRHYFSAESNPEQQWGDDPAKAALAILGLLDKETAPLRFPLGAEAIGGFKAKAEQLRQEADEHEAIATSMVWDDEA</sequence>
<keyword evidence="3" id="KW-0560">Oxidoreductase</keyword>
<dbReference type="STRING" id="106004.A0A1Y2FYX8"/>
<keyword evidence="6" id="KW-1185">Reference proteome</keyword>
<evidence type="ECO:0000256" key="2">
    <source>
        <dbReference type="ARBA" id="ARBA00022857"/>
    </source>
</evidence>
<evidence type="ECO:0000313" key="6">
    <source>
        <dbReference type="Proteomes" id="UP000193467"/>
    </source>
</evidence>
<dbReference type="Gene3D" id="3.40.50.720">
    <property type="entry name" value="NAD(P)-binding Rossmann-like Domain"/>
    <property type="match status" value="1"/>
</dbReference>
<dbReference type="PANTHER" id="PTHR43976:SF16">
    <property type="entry name" value="SHORT-CHAIN DEHYDROGENASE_REDUCTASE FAMILY PROTEIN"/>
    <property type="match status" value="1"/>
</dbReference>
<dbReference type="SUPFAM" id="SSF51735">
    <property type="entry name" value="NAD(P)-binding Rossmann-fold domains"/>
    <property type="match status" value="1"/>
</dbReference>
<dbReference type="InterPro" id="IPR002347">
    <property type="entry name" value="SDR_fam"/>
</dbReference>
<comment type="caution">
    <text evidence="5">The sequence shown here is derived from an EMBL/GenBank/DDBJ whole genome shotgun (WGS) entry which is preliminary data.</text>
</comment>
<dbReference type="PRINTS" id="PR00081">
    <property type="entry name" value="GDHRDH"/>
</dbReference>
<gene>
    <name evidence="5" type="ORF">BCR35DRAFT_300466</name>
</gene>
<evidence type="ECO:0000313" key="5">
    <source>
        <dbReference type="EMBL" id="ORY89328.1"/>
    </source>
</evidence>
<dbReference type="GO" id="GO:0016491">
    <property type="term" value="F:oxidoreductase activity"/>
    <property type="evidence" value="ECO:0007669"/>
    <property type="project" value="UniProtKB-KW"/>
</dbReference>
<comment type="similarity">
    <text evidence="1 4">Belongs to the short-chain dehydrogenases/reductases (SDR) family.</text>
</comment>
<dbReference type="PANTHER" id="PTHR43976">
    <property type="entry name" value="SHORT CHAIN DEHYDROGENASE"/>
    <property type="match status" value="1"/>
</dbReference>
<accession>A0A1Y2FYX8</accession>
<dbReference type="AlphaFoldDB" id="A0A1Y2FYX8"/>
<dbReference type="FunCoup" id="A0A1Y2FYX8">
    <property type="interactions" value="302"/>
</dbReference>
<reference evidence="5 6" key="1">
    <citation type="submission" date="2016-07" db="EMBL/GenBank/DDBJ databases">
        <title>Pervasive Adenine N6-methylation of Active Genes in Fungi.</title>
        <authorList>
            <consortium name="DOE Joint Genome Institute"/>
            <person name="Mondo S.J."/>
            <person name="Dannebaum R.O."/>
            <person name="Kuo R.C."/>
            <person name="Labutti K."/>
            <person name="Haridas S."/>
            <person name="Kuo A."/>
            <person name="Salamov A."/>
            <person name="Ahrendt S.R."/>
            <person name="Lipzen A."/>
            <person name="Sullivan W."/>
            <person name="Andreopoulos W.B."/>
            <person name="Clum A."/>
            <person name="Lindquist E."/>
            <person name="Daum C."/>
            <person name="Ramamoorthy G.K."/>
            <person name="Gryganskyi A."/>
            <person name="Culley D."/>
            <person name="Magnuson J.K."/>
            <person name="James T.Y."/>
            <person name="O'Malley M.A."/>
            <person name="Stajich J.E."/>
            <person name="Spatafora J.W."/>
            <person name="Visel A."/>
            <person name="Grigoriev I.V."/>
        </authorList>
    </citation>
    <scope>NUCLEOTIDE SEQUENCE [LARGE SCALE GENOMIC DNA]</scope>
    <source>
        <strain evidence="5 6">62-1032</strain>
    </source>
</reference>
<organism evidence="5 6">
    <name type="scientific">Leucosporidium creatinivorum</name>
    <dbReference type="NCBI Taxonomy" id="106004"/>
    <lineage>
        <taxon>Eukaryota</taxon>
        <taxon>Fungi</taxon>
        <taxon>Dikarya</taxon>
        <taxon>Basidiomycota</taxon>
        <taxon>Pucciniomycotina</taxon>
        <taxon>Microbotryomycetes</taxon>
        <taxon>Leucosporidiales</taxon>
        <taxon>Leucosporidium</taxon>
    </lineage>
</organism>
<evidence type="ECO:0000256" key="1">
    <source>
        <dbReference type="ARBA" id="ARBA00006484"/>
    </source>
</evidence>
<dbReference type="PROSITE" id="PS00061">
    <property type="entry name" value="ADH_SHORT"/>
    <property type="match status" value="1"/>
</dbReference>
<dbReference type="PRINTS" id="PR00080">
    <property type="entry name" value="SDRFAMILY"/>
</dbReference>
<protein>
    <submittedName>
        <fullName evidence="5">NAD-P-binding protein</fullName>
    </submittedName>
</protein>
<name>A0A1Y2FYX8_9BASI</name>
<proteinExistence type="inferred from homology"/>
<dbReference type="EMBL" id="MCGR01000006">
    <property type="protein sequence ID" value="ORY89328.1"/>
    <property type="molecule type" value="Genomic_DNA"/>
</dbReference>
<dbReference type="InParanoid" id="A0A1Y2FYX8"/>